<evidence type="ECO:0000256" key="1">
    <source>
        <dbReference type="SAM" id="MobiDB-lite"/>
    </source>
</evidence>
<reference evidence="2" key="1">
    <citation type="submission" date="2024-01" db="EMBL/GenBank/DDBJ databases">
        <title>The genome sequence of Micromonospora mangrovi CCTCC AA 2012012.</title>
        <authorList>
            <person name="Gao J."/>
        </authorList>
    </citation>
    <scope>NUCLEOTIDE SEQUENCE</scope>
    <source>
        <strain evidence="2">CCTCC AA 2012012</strain>
    </source>
</reference>
<dbReference type="EMBL" id="CP157762">
    <property type="protein sequence ID" value="XBP95757.1"/>
    <property type="molecule type" value="Genomic_DNA"/>
</dbReference>
<feature type="compositionally biased region" description="Polar residues" evidence="1">
    <location>
        <begin position="21"/>
        <end position="30"/>
    </location>
</feature>
<dbReference type="RefSeq" id="WP_350936864.1">
    <property type="nucleotide sequence ID" value="NZ_CP157762.1"/>
</dbReference>
<feature type="region of interest" description="Disordered" evidence="1">
    <location>
        <begin position="47"/>
        <end position="69"/>
    </location>
</feature>
<proteinExistence type="predicted"/>
<reference evidence="3" key="2">
    <citation type="submission" date="2024-06" db="EMBL/GenBank/DDBJ databases">
        <title>Micromonospora mangrovi CCTCC AA 2012012 genome sequences.</title>
        <authorList>
            <person name="Gao J."/>
        </authorList>
    </citation>
    <scope>NUCLEOTIDE SEQUENCE</scope>
    <source>
        <strain evidence="3">CCTCC AA 2012012</strain>
    </source>
</reference>
<feature type="region of interest" description="Disordered" evidence="1">
    <location>
        <begin position="1"/>
        <end position="35"/>
    </location>
</feature>
<protein>
    <submittedName>
        <fullName evidence="2">Uncharacterized protein</fullName>
    </submittedName>
</protein>
<sequence length="69" mass="7362">MNRKAGGIGISDETECASPAQRGNSHQSGQDRAGTEWQMRWPGAIEDHGFVNDRGASGNPNETVALVTH</sequence>
<name>A0AAU7ME35_9ACTN</name>
<evidence type="ECO:0000313" key="3">
    <source>
        <dbReference type="EMBL" id="XCH76461.1"/>
    </source>
</evidence>
<evidence type="ECO:0000313" key="2">
    <source>
        <dbReference type="EMBL" id="XBP95757.1"/>
    </source>
</evidence>
<gene>
    <name evidence="3" type="ORF">ABUL08_10325</name>
    <name evidence="2" type="ORF">VK199_10275</name>
</gene>
<accession>A0AAU7ME35</accession>
<organism evidence="2">
    <name type="scientific">Micromonospora sp. CCTCC AA 2012012</name>
    <dbReference type="NCBI Taxonomy" id="3111921"/>
    <lineage>
        <taxon>Bacteria</taxon>
        <taxon>Bacillati</taxon>
        <taxon>Actinomycetota</taxon>
        <taxon>Actinomycetes</taxon>
        <taxon>Micromonosporales</taxon>
        <taxon>Micromonosporaceae</taxon>
        <taxon>Micromonospora</taxon>
    </lineage>
</organism>
<dbReference type="AlphaFoldDB" id="A0AAU7ME35"/>
<dbReference type="EMBL" id="CP159342">
    <property type="protein sequence ID" value="XCH76461.1"/>
    <property type="molecule type" value="Genomic_DNA"/>
</dbReference>